<dbReference type="Proteomes" id="UP000001962">
    <property type="component" value="Chromosome"/>
</dbReference>
<sequence length="226" mass="24124">MSEERKDQTGADEAWEEAMAEQQAGETGRAPESGQAAGQDEAASDSASDGVDDEPAGGKAAADAGSEVDQQAMADEWARAMEEQTGDDEAGQSGPEEPSAGQRAATEARETQRQENWQAERAELDELEPDAGAGRNLGDEEANLDVIMDIPVTLSMEIGRTQISIRHLLQLNQGSVVELDRLAGEPLDVMVNGTLIAHGEVVVVNERFGIRLTDVISAAERVKKLR</sequence>
<keyword evidence="11" id="KW-1185">Reference proteome</keyword>
<dbReference type="InterPro" id="IPR001172">
    <property type="entry name" value="FliN_T3SS_HrcQb"/>
</dbReference>
<name>Q0AA08_ALKEH</name>
<keyword evidence="5 7" id="KW-0283">Flagellar rotation</keyword>
<dbReference type="InterPro" id="IPR001543">
    <property type="entry name" value="FliN-like_C"/>
</dbReference>
<dbReference type="KEGG" id="aeh:Mlg_0976"/>
<dbReference type="GO" id="GO:0006935">
    <property type="term" value="P:chemotaxis"/>
    <property type="evidence" value="ECO:0007669"/>
    <property type="project" value="UniProtKB-KW"/>
</dbReference>
<dbReference type="NCBIfam" id="TIGR02480">
    <property type="entry name" value="fliN"/>
    <property type="match status" value="1"/>
</dbReference>
<dbReference type="PRINTS" id="PR00956">
    <property type="entry name" value="FLGMOTORFLIN"/>
</dbReference>
<gene>
    <name evidence="10" type="ordered locus">Mlg_0976</name>
</gene>
<dbReference type="Pfam" id="PF01052">
    <property type="entry name" value="FliMN_C"/>
    <property type="match status" value="1"/>
</dbReference>
<feature type="region of interest" description="Disordered" evidence="8">
    <location>
        <begin position="1"/>
        <end position="116"/>
    </location>
</feature>
<evidence type="ECO:0000313" key="11">
    <source>
        <dbReference type="Proteomes" id="UP000001962"/>
    </source>
</evidence>
<evidence type="ECO:0000256" key="8">
    <source>
        <dbReference type="SAM" id="MobiDB-lite"/>
    </source>
</evidence>
<protein>
    <recommendedName>
        <fullName evidence="2 7">Flagellar motor switch protein FliN</fullName>
    </recommendedName>
</protein>
<dbReference type="GO" id="GO:0005886">
    <property type="term" value="C:plasma membrane"/>
    <property type="evidence" value="ECO:0007669"/>
    <property type="project" value="UniProtKB-SubCell"/>
</dbReference>
<keyword evidence="6 7" id="KW-0472">Membrane</keyword>
<dbReference type="FunFam" id="2.30.330.10:FF:000001">
    <property type="entry name" value="Flagellar motor switch protein FliN"/>
    <property type="match status" value="1"/>
</dbReference>
<accession>Q0AA08</accession>
<keyword evidence="7" id="KW-0975">Bacterial flagellum</keyword>
<comment type="similarity">
    <text evidence="1 7">Belongs to the FliN/MopA/SpaO family.</text>
</comment>
<evidence type="ECO:0000259" key="9">
    <source>
        <dbReference type="Pfam" id="PF01052"/>
    </source>
</evidence>
<dbReference type="RefSeq" id="WP_011628724.1">
    <property type="nucleotide sequence ID" value="NC_008340.1"/>
</dbReference>
<evidence type="ECO:0000256" key="5">
    <source>
        <dbReference type="ARBA" id="ARBA00022779"/>
    </source>
</evidence>
<feature type="domain" description="Flagellar motor switch protein FliN-like C-terminal" evidence="9">
    <location>
        <begin position="147"/>
        <end position="216"/>
    </location>
</feature>
<dbReference type="GO" id="GO:0009425">
    <property type="term" value="C:bacterial-type flagellum basal body"/>
    <property type="evidence" value="ECO:0007669"/>
    <property type="project" value="UniProtKB-SubCell"/>
</dbReference>
<evidence type="ECO:0000256" key="4">
    <source>
        <dbReference type="ARBA" id="ARBA00022500"/>
    </source>
</evidence>
<dbReference type="PANTHER" id="PTHR43484:SF1">
    <property type="entry name" value="FLAGELLAR MOTOR SWITCH PROTEIN FLIN"/>
    <property type="match status" value="1"/>
</dbReference>
<keyword evidence="10" id="KW-0966">Cell projection</keyword>
<feature type="compositionally biased region" description="Low complexity" evidence="8">
    <location>
        <begin position="20"/>
        <end position="49"/>
    </location>
</feature>
<evidence type="ECO:0000256" key="6">
    <source>
        <dbReference type="ARBA" id="ARBA00023136"/>
    </source>
</evidence>
<dbReference type="GO" id="GO:0071973">
    <property type="term" value="P:bacterial-type flagellum-dependent cell motility"/>
    <property type="evidence" value="ECO:0007669"/>
    <property type="project" value="UniProtKB-UniRule"/>
</dbReference>
<dbReference type="InterPro" id="IPR012826">
    <property type="entry name" value="FliN"/>
</dbReference>
<dbReference type="SUPFAM" id="SSF101801">
    <property type="entry name" value="Surface presentation of antigens (SPOA)"/>
    <property type="match status" value="1"/>
</dbReference>
<feature type="compositionally biased region" description="Basic and acidic residues" evidence="8">
    <location>
        <begin position="106"/>
        <end position="116"/>
    </location>
</feature>
<proteinExistence type="inferred from homology"/>
<evidence type="ECO:0000313" key="10">
    <source>
        <dbReference type="EMBL" id="ABI56329.1"/>
    </source>
</evidence>
<dbReference type="GO" id="GO:0003774">
    <property type="term" value="F:cytoskeletal motor activity"/>
    <property type="evidence" value="ECO:0007669"/>
    <property type="project" value="UniProtKB-UniRule"/>
</dbReference>
<comment type="function">
    <text evidence="7">FliN is one of three proteins (FliG, FliN, FliM) that form the rotor-mounted switch complex (C ring), located at the base of the basal body. This complex interacts with the CheY and CheZ chemotaxis proteins, in addition to contacting components of the motor that determine the direction of flagellar rotation.</text>
</comment>
<evidence type="ECO:0000256" key="1">
    <source>
        <dbReference type="ARBA" id="ARBA00009226"/>
    </source>
</evidence>
<keyword evidence="10" id="KW-0282">Flagellum</keyword>
<dbReference type="InterPro" id="IPR051469">
    <property type="entry name" value="FliN/MopA/SpaO"/>
</dbReference>
<dbReference type="HOGENOM" id="CLU_097058_1_0_6"/>
<dbReference type="PANTHER" id="PTHR43484">
    <property type="match status" value="1"/>
</dbReference>
<evidence type="ECO:0000256" key="3">
    <source>
        <dbReference type="ARBA" id="ARBA00022475"/>
    </source>
</evidence>
<dbReference type="Gene3D" id="2.30.330.10">
    <property type="entry name" value="SpoA-like"/>
    <property type="match status" value="1"/>
</dbReference>
<evidence type="ECO:0000256" key="2">
    <source>
        <dbReference type="ARBA" id="ARBA00021897"/>
    </source>
</evidence>
<dbReference type="InterPro" id="IPR036429">
    <property type="entry name" value="SpoA-like_sf"/>
</dbReference>
<comment type="subcellular location">
    <subcellularLocation>
        <location evidence="7">Cell membrane</location>
        <topology evidence="7">Peripheral membrane protein</topology>
        <orientation evidence="7">Cytoplasmic side</orientation>
    </subcellularLocation>
    <subcellularLocation>
        <location evidence="7">Bacterial flagellum basal body</location>
    </subcellularLocation>
</comment>
<keyword evidence="10" id="KW-0969">Cilium</keyword>
<organism evidence="10 11">
    <name type="scientific">Alkalilimnicola ehrlichii (strain ATCC BAA-1101 / DSM 17681 / MLHE-1)</name>
    <dbReference type="NCBI Taxonomy" id="187272"/>
    <lineage>
        <taxon>Bacteria</taxon>
        <taxon>Pseudomonadati</taxon>
        <taxon>Pseudomonadota</taxon>
        <taxon>Gammaproteobacteria</taxon>
        <taxon>Chromatiales</taxon>
        <taxon>Ectothiorhodospiraceae</taxon>
        <taxon>Alkalilimnicola</taxon>
    </lineage>
</organism>
<keyword evidence="4 7" id="KW-0145">Chemotaxis</keyword>
<dbReference type="AlphaFoldDB" id="Q0AA08"/>
<dbReference type="eggNOG" id="COG1886">
    <property type="taxonomic scope" value="Bacteria"/>
</dbReference>
<keyword evidence="3 7" id="KW-1003">Cell membrane</keyword>
<dbReference type="EMBL" id="CP000453">
    <property type="protein sequence ID" value="ABI56329.1"/>
    <property type="molecule type" value="Genomic_DNA"/>
</dbReference>
<evidence type="ECO:0000256" key="7">
    <source>
        <dbReference type="RuleBase" id="RU362074"/>
    </source>
</evidence>
<reference evidence="11" key="1">
    <citation type="submission" date="2006-08" db="EMBL/GenBank/DDBJ databases">
        <title>Complete sequence of Alkalilimnicola ehrilichei MLHE-1.</title>
        <authorList>
            <person name="Copeland A."/>
            <person name="Lucas S."/>
            <person name="Lapidus A."/>
            <person name="Barry K."/>
            <person name="Detter J.C."/>
            <person name="Glavina del Rio T."/>
            <person name="Hammon N."/>
            <person name="Israni S."/>
            <person name="Dalin E."/>
            <person name="Tice H."/>
            <person name="Pitluck S."/>
            <person name="Sims D."/>
            <person name="Brettin T."/>
            <person name="Bruce D."/>
            <person name="Han C."/>
            <person name="Tapia R."/>
            <person name="Gilna P."/>
            <person name="Schmutz J."/>
            <person name="Larimer F."/>
            <person name="Land M."/>
            <person name="Hauser L."/>
            <person name="Kyrpides N."/>
            <person name="Mikhailova N."/>
            <person name="Oremland R.S."/>
            <person name="Hoeft S.E."/>
            <person name="Switzer-Blum J."/>
            <person name="Kulp T."/>
            <person name="King G."/>
            <person name="Tabita R."/>
            <person name="Witte B."/>
            <person name="Santini J.M."/>
            <person name="Basu P."/>
            <person name="Hollibaugh J.T."/>
            <person name="Xie G."/>
            <person name="Stolz J.F."/>
            <person name="Richardson P."/>
        </authorList>
    </citation>
    <scope>NUCLEOTIDE SEQUENCE [LARGE SCALE GENOMIC DNA]</scope>
    <source>
        <strain evidence="11">ATCC BAA-1101 / DSM 17681 / MLHE-1</strain>
    </source>
</reference>